<dbReference type="EMBL" id="JAGGMR010000001">
    <property type="protein sequence ID" value="MBP2191920.1"/>
    <property type="molecule type" value="Genomic_DNA"/>
</dbReference>
<dbReference type="Proteomes" id="UP001519325">
    <property type="component" value="Unassembled WGS sequence"/>
</dbReference>
<name>A0ABS4QJQ7_9NOCA</name>
<accession>A0ABS4QJQ7</accession>
<evidence type="ECO:0000313" key="2">
    <source>
        <dbReference type="Proteomes" id="UP001519325"/>
    </source>
</evidence>
<organism evidence="1 2">
    <name type="scientific">Nocardia goodfellowii</name>
    <dbReference type="NCBI Taxonomy" id="882446"/>
    <lineage>
        <taxon>Bacteria</taxon>
        <taxon>Bacillati</taxon>
        <taxon>Actinomycetota</taxon>
        <taxon>Actinomycetes</taxon>
        <taxon>Mycobacteriales</taxon>
        <taxon>Nocardiaceae</taxon>
        <taxon>Nocardia</taxon>
    </lineage>
</organism>
<evidence type="ECO:0000313" key="1">
    <source>
        <dbReference type="EMBL" id="MBP2191920.1"/>
    </source>
</evidence>
<gene>
    <name evidence="1" type="ORF">BJ987_004821</name>
</gene>
<reference evidence="1 2" key="1">
    <citation type="submission" date="2021-03" db="EMBL/GenBank/DDBJ databases">
        <title>Sequencing the genomes of 1000 actinobacteria strains.</title>
        <authorList>
            <person name="Klenk H.-P."/>
        </authorList>
    </citation>
    <scope>NUCLEOTIDE SEQUENCE [LARGE SCALE GENOMIC DNA]</scope>
    <source>
        <strain evidence="1 2">DSM 45516</strain>
    </source>
</reference>
<evidence type="ECO:0008006" key="3">
    <source>
        <dbReference type="Google" id="ProtNLM"/>
    </source>
</evidence>
<sequence length="111" mass="12659">MTETLLPGEFADLEPYAATWCLPGEPARYDKRLASSMADMQRFYDAITPRAEDAIAYCDKFPLDELPEDAKNLMYLLYSMIMVSFPVEVWRQPRIPDSGSSELTCVLEPEL</sequence>
<proteinExistence type="predicted"/>
<comment type="caution">
    <text evidence="1">The sequence shown here is derived from an EMBL/GenBank/DDBJ whole genome shotgun (WGS) entry which is preliminary data.</text>
</comment>
<keyword evidence="2" id="KW-1185">Reference proteome</keyword>
<protein>
    <recommendedName>
        <fullName evidence="3">Xaa-Pro dipeptidase</fullName>
    </recommendedName>
</protein>
<dbReference type="RefSeq" id="WP_209894256.1">
    <property type="nucleotide sequence ID" value="NZ_JAGGMR010000001.1"/>
</dbReference>